<keyword evidence="3" id="KW-1185">Reference proteome</keyword>
<sequence>MGLAEGRFSAVTVPWSRPACSQPCRWWTMPASRPASCSGRAPFLRAEVAAAIRTAPRHPRHPRRKEQRAPVEAKIVDIASALSTACLGSQRATWAVQGGWAAPLPRCAKPRGSGRPSRVAEGAGRTPDPAAGRRTSPAPRFWAPQAPPAGPSGASW</sequence>
<reference evidence="3" key="1">
    <citation type="journal article" date="2013" name="Nature">
        <title>Pan genome of the phytoplankton Emiliania underpins its global distribution.</title>
        <authorList>
            <person name="Read B.A."/>
            <person name="Kegel J."/>
            <person name="Klute M.J."/>
            <person name="Kuo A."/>
            <person name="Lefebvre S.C."/>
            <person name="Maumus F."/>
            <person name="Mayer C."/>
            <person name="Miller J."/>
            <person name="Monier A."/>
            <person name="Salamov A."/>
            <person name="Young J."/>
            <person name="Aguilar M."/>
            <person name="Claverie J.M."/>
            <person name="Frickenhaus S."/>
            <person name="Gonzalez K."/>
            <person name="Herman E.K."/>
            <person name="Lin Y.C."/>
            <person name="Napier J."/>
            <person name="Ogata H."/>
            <person name="Sarno A.F."/>
            <person name="Shmutz J."/>
            <person name="Schroeder D."/>
            <person name="de Vargas C."/>
            <person name="Verret F."/>
            <person name="von Dassow P."/>
            <person name="Valentin K."/>
            <person name="Van de Peer Y."/>
            <person name="Wheeler G."/>
            <person name="Dacks J.B."/>
            <person name="Delwiche C.F."/>
            <person name="Dyhrman S.T."/>
            <person name="Glockner G."/>
            <person name="John U."/>
            <person name="Richards T."/>
            <person name="Worden A.Z."/>
            <person name="Zhang X."/>
            <person name="Grigoriev I.V."/>
            <person name="Allen A.E."/>
            <person name="Bidle K."/>
            <person name="Borodovsky M."/>
            <person name="Bowler C."/>
            <person name="Brownlee C."/>
            <person name="Cock J.M."/>
            <person name="Elias M."/>
            <person name="Gladyshev V.N."/>
            <person name="Groth M."/>
            <person name="Guda C."/>
            <person name="Hadaegh A."/>
            <person name="Iglesias-Rodriguez M.D."/>
            <person name="Jenkins J."/>
            <person name="Jones B.M."/>
            <person name="Lawson T."/>
            <person name="Leese F."/>
            <person name="Lindquist E."/>
            <person name="Lobanov A."/>
            <person name="Lomsadze A."/>
            <person name="Malik S.B."/>
            <person name="Marsh M.E."/>
            <person name="Mackinder L."/>
            <person name="Mock T."/>
            <person name="Mueller-Roeber B."/>
            <person name="Pagarete A."/>
            <person name="Parker M."/>
            <person name="Probert I."/>
            <person name="Quesneville H."/>
            <person name="Raines C."/>
            <person name="Rensing S.A."/>
            <person name="Riano-Pachon D.M."/>
            <person name="Richier S."/>
            <person name="Rokitta S."/>
            <person name="Shiraiwa Y."/>
            <person name="Soanes D.M."/>
            <person name="van der Giezen M."/>
            <person name="Wahlund T.M."/>
            <person name="Williams B."/>
            <person name="Wilson W."/>
            <person name="Wolfe G."/>
            <person name="Wurch L.L."/>
        </authorList>
    </citation>
    <scope>NUCLEOTIDE SEQUENCE</scope>
</reference>
<proteinExistence type="predicted"/>
<feature type="region of interest" description="Disordered" evidence="1">
    <location>
        <begin position="102"/>
        <end position="156"/>
    </location>
</feature>
<protein>
    <submittedName>
        <fullName evidence="2">Uncharacterized protein</fullName>
    </submittedName>
</protein>
<accession>A0A0D3HZL0</accession>
<organism evidence="2 3">
    <name type="scientific">Emiliania huxleyi (strain CCMP1516)</name>
    <dbReference type="NCBI Taxonomy" id="280463"/>
    <lineage>
        <taxon>Eukaryota</taxon>
        <taxon>Haptista</taxon>
        <taxon>Haptophyta</taxon>
        <taxon>Prymnesiophyceae</taxon>
        <taxon>Isochrysidales</taxon>
        <taxon>Noelaerhabdaceae</taxon>
        <taxon>Emiliania</taxon>
    </lineage>
</organism>
<name>A0A0D3HZL0_EMIH1</name>
<dbReference type="EnsemblProtists" id="EOD04445">
    <property type="protein sequence ID" value="EOD04445"/>
    <property type="gene ID" value="EMIHUDRAFT_446661"/>
</dbReference>
<dbReference type="HOGENOM" id="CLU_1690013_0_0_1"/>
<evidence type="ECO:0000256" key="1">
    <source>
        <dbReference type="SAM" id="MobiDB-lite"/>
    </source>
</evidence>
<dbReference type="RefSeq" id="XP_005756874.1">
    <property type="nucleotide sequence ID" value="XM_005756817.1"/>
</dbReference>
<reference evidence="2" key="2">
    <citation type="submission" date="2024-10" db="UniProtKB">
        <authorList>
            <consortium name="EnsemblProtists"/>
        </authorList>
    </citation>
    <scope>IDENTIFICATION</scope>
</reference>
<evidence type="ECO:0000313" key="2">
    <source>
        <dbReference type="EnsemblProtists" id="EOD04445"/>
    </source>
</evidence>
<dbReference type="KEGG" id="ehx:EMIHUDRAFT_446661"/>
<dbReference type="Proteomes" id="UP000013827">
    <property type="component" value="Unassembled WGS sequence"/>
</dbReference>
<dbReference type="PaxDb" id="2903-EOD04445"/>
<dbReference type="AlphaFoldDB" id="A0A0D3HZL0"/>
<evidence type="ECO:0000313" key="3">
    <source>
        <dbReference type="Proteomes" id="UP000013827"/>
    </source>
</evidence>
<dbReference type="GeneID" id="17250597"/>